<feature type="transmembrane region" description="Helical" evidence="8">
    <location>
        <begin position="21"/>
        <end position="46"/>
    </location>
</feature>
<feature type="transmembrane region" description="Helical" evidence="8">
    <location>
        <begin position="280"/>
        <end position="301"/>
    </location>
</feature>
<keyword evidence="6 8" id="KW-1133">Transmembrane helix</keyword>
<evidence type="ECO:0000313" key="11">
    <source>
        <dbReference type="Proteomes" id="UP001225598"/>
    </source>
</evidence>
<feature type="domain" description="Major facilitator superfamily (MFS) profile" evidence="9">
    <location>
        <begin position="24"/>
        <end position="477"/>
    </location>
</feature>
<gene>
    <name evidence="10" type="ORF">QP027_10045</name>
</gene>
<evidence type="ECO:0000256" key="2">
    <source>
        <dbReference type="ARBA" id="ARBA00008537"/>
    </source>
</evidence>
<evidence type="ECO:0000256" key="8">
    <source>
        <dbReference type="SAM" id="Phobius"/>
    </source>
</evidence>
<dbReference type="NCBIfam" id="TIGR00711">
    <property type="entry name" value="efflux_EmrB"/>
    <property type="match status" value="1"/>
</dbReference>
<feature type="transmembrane region" description="Helical" evidence="8">
    <location>
        <begin position="451"/>
        <end position="472"/>
    </location>
</feature>
<feature type="transmembrane region" description="Helical" evidence="8">
    <location>
        <begin position="377"/>
        <end position="400"/>
    </location>
</feature>
<dbReference type="InterPro" id="IPR036259">
    <property type="entry name" value="MFS_trans_sf"/>
</dbReference>
<name>A0ABY8VFL9_9CORY</name>
<keyword evidence="11" id="KW-1185">Reference proteome</keyword>
<keyword evidence="3" id="KW-0813">Transport</keyword>
<keyword evidence="5 8" id="KW-0812">Transmembrane</keyword>
<feature type="transmembrane region" description="Helical" evidence="8">
    <location>
        <begin position="119"/>
        <end position="140"/>
    </location>
</feature>
<proteinExistence type="inferred from homology"/>
<comment type="similarity">
    <text evidence="2">Belongs to the major facilitator superfamily. EmrB family.</text>
</comment>
<dbReference type="Gene3D" id="1.20.1250.20">
    <property type="entry name" value="MFS general substrate transporter like domains"/>
    <property type="match status" value="1"/>
</dbReference>
<dbReference type="InterPro" id="IPR004638">
    <property type="entry name" value="EmrB-like"/>
</dbReference>
<evidence type="ECO:0000256" key="6">
    <source>
        <dbReference type="ARBA" id="ARBA00022989"/>
    </source>
</evidence>
<accession>A0ABY8VFL9</accession>
<feature type="transmembrane region" description="Helical" evidence="8">
    <location>
        <begin position="90"/>
        <end position="113"/>
    </location>
</feature>
<protein>
    <submittedName>
        <fullName evidence="10">MDR family MFS transporter</fullName>
    </submittedName>
</protein>
<dbReference type="RefSeq" id="WP_284824526.1">
    <property type="nucleotide sequence ID" value="NZ_CP126969.1"/>
</dbReference>
<evidence type="ECO:0000259" key="9">
    <source>
        <dbReference type="PROSITE" id="PS50850"/>
    </source>
</evidence>
<dbReference type="Proteomes" id="UP001225598">
    <property type="component" value="Chromosome"/>
</dbReference>
<dbReference type="Gene3D" id="1.20.1720.10">
    <property type="entry name" value="Multidrug resistance protein D"/>
    <property type="match status" value="1"/>
</dbReference>
<feature type="transmembrane region" description="Helical" evidence="8">
    <location>
        <begin position="147"/>
        <end position="172"/>
    </location>
</feature>
<dbReference type="EMBL" id="CP126969">
    <property type="protein sequence ID" value="WIM67433.1"/>
    <property type="molecule type" value="Genomic_DNA"/>
</dbReference>
<evidence type="ECO:0000256" key="1">
    <source>
        <dbReference type="ARBA" id="ARBA00004651"/>
    </source>
</evidence>
<feature type="transmembrane region" description="Helical" evidence="8">
    <location>
        <begin position="58"/>
        <end position="78"/>
    </location>
</feature>
<dbReference type="SUPFAM" id="SSF103473">
    <property type="entry name" value="MFS general substrate transporter"/>
    <property type="match status" value="1"/>
</dbReference>
<keyword evidence="4" id="KW-1003">Cell membrane</keyword>
<evidence type="ECO:0000256" key="5">
    <source>
        <dbReference type="ARBA" id="ARBA00022692"/>
    </source>
</evidence>
<feature type="transmembrane region" description="Helical" evidence="8">
    <location>
        <begin position="412"/>
        <end position="431"/>
    </location>
</feature>
<evidence type="ECO:0000256" key="3">
    <source>
        <dbReference type="ARBA" id="ARBA00022448"/>
    </source>
</evidence>
<dbReference type="InterPro" id="IPR020846">
    <property type="entry name" value="MFS_dom"/>
</dbReference>
<feature type="transmembrane region" description="Helical" evidence="8">
    <location>
        <begin position="349"/>
        <end position="365"/>
    </location>
</feature>
<dbReference type="InterPro" id="IPR011701">
    <property type="entry name" value="MFS"/>
</dbReference>
<evidence type="ECO:0000313" key="10">
    <source>
        <dbReference type="EMBL" id="WIM67433.1"/>
    </source>
</evidence>
<keyword evidence="7 8" id="KW-0472">Membrane</keyword>
<evidence type="ECO:0000256" key="4">
    <source>
        <dbReference type="ARBA" id="ARBA00022475"/>
    </source>
</evidence>
<reference evidence="10 11" key="1">
    <citation type="submission" date="2023-05" db="EMBL/GenBank/DDBJ databases">
        <title>Corynebacterium suedekumii sp. nov. and Corynebacterium breve sp. nov. isolated from raw cow's milk.</title>
        <authorList>
            <person name="Baer M.K."/>
            <person name="Mehl L."/>
            <person name="Hellmuth R."/>
            <person name="Marke G."/>
            <person name="Lipski A."/>
        </authorList>
    </citation>
    <scope>NUCLEOTIDE SEQUENCE [LARGE SCALE GENOMIC DNA]</scope>
    <source>
        <strain evidence="10 11">R4</strain>
    </source>
</reference>
<dbReference type="CDD" id="cd17503">
    <property type="entry name" value="MFS_LmrB_MDR_like"/>
    <property type="match status" value="1"/>
</dbReference>
<comment type="subcellular location">
    <subcellularLocation>
        <location evidence="1">Cell membrane</location>
        <topology evidence="1">Multi-pass membrane protein</topology>
    </subcellularLocation>
</comment>
<dbReference type="PROSITE" id="PS50850">
    <property type="entry name" value="MFS"/>
    <property type="match status" value="1"/>
</dbReference>
<feature type="transmembrane region" description="Helical" evidence="8">
    <location>
        <begin position="307"/>
        <end position="329"/>
    </location>
</feature>
<feature type="transmembrane region" description="Helical" evidence="8">
    <location>
        <begin position="211"/>
        <end position="235"/>
    </location>
</feature>
<dbReference type="PANTHER" id="PTHR42718">
    <property type="entry name" value="MAJOR FACILITATOR SUPERFAMILY MULTIDRUG TRANSPORTER MFSC"/>
    <property type="match status" value="1"/>
</dbReference>
<feature type="transmembrane region" description="Helical" evidence="8">
    <location>
        <begin position="241"/>
        <end position="260"/>
    </location>
</feature>
<feature type="transmembrane region" description="Helical" evidence="8">
    <location>
        <begin position="178"/>
        <end position="199"/>
    </location>
</feature>
<sequence>MSSPEHSDQNSTAHAQMSGETIALIAVLVMTTFVMMLNETALAVALPNIMHEFNVAAATAQWLLTGVMLTMAIMMPLTGWILDRFSTRRVYFFAVVAFLLGSAVAALSPTFGIMLLGRVLQAMGTAVVIPLQMTVVMTVVPPKRRGTVMGVIAIVMAVGPALGPTFAGAVMAVTSWHIVFWVMAVLVIIPGLVGVWKLRNVGELKQSPLDVLSVVLSVFAFGGIVYGLGSVGIMLEGGPEATVAIAMSVLGVVGLVLFIWRQLALGSKGTALLNLQPLKIRNFVIALVVIVLYQGSMLGMYNTLPLFLQGALLTTALVAGLASLPGGIVETIFSPLAGALYDRIGPRPLVIPGTVICSASMWWMATVDHTTSVTTVAVMYAVFSVGLAMTLTPLMTTAMSSLSGDVYSHGSAILNTLLQLAGAAGTALMIANYELVSVAGGGSVEAQGRGGATTFMLCAVVLTVATVVTLFLQRPEEARETNIVEVTDPR</sequence>
<dbReference type="PRINTS" id="PR01036">
    <property type="entry name" value="TCRTETB"/>
</dbReference>
<dbReference type="PANTHER" id="PTHR42718:SF9">
    <property type="entry name" value="MAJOR FACILITATOR SUPERFAMILY MULTIDRUG TRANSPORTER MFSC"/>
    <property type="match status" value="1"/>
</dbReference>
<organism evidence="10 11">
    <name type="scientific">Corynebacterium breve</name>
    <dbReference type="NCBI Taxonomy" id="3049799"/>
    <lineage>
        <taxon>Bacteria</taxon>
        <taxon>Bacillati</taxon>
        <taxon>Actinomycetota</taxon>
        <taxon>Actinomycetes</taxon>
        <taxon>Mycobacteriales</taxon>
        <taxon>Corynebacteriaceae</taxon>
        <taxon>Corynebacterium</taxon>
    </lineage>
</organism>
<evidence type="ECO:0000256" key="7">
    <source>
        <dbReference type="ARBA" id="ARBA00023136"/>
    </source>
</evidence>
<dbReference type="Pfam" id="PF07690">
    <property type="entry name" value="MFS_1"/>
    <property type="match status" value="1"/>
</dbReference>